<evidence type="ECO:0000313" key="2">
    <source>
        <dbReference type="Proteomes" id="UP000198825"/>
    </source>
</evidence>
<gene>
    <name evidence="1" type="ORF">SAMN04488544_3548</name>
</gene>
<dbReference type="OrthoDB" id="3192509at2"/>
<dbReference type="SUPFAM" id="SSF52540">
    <property type="entry name" value="P-loop containing nucleoside triphosphate hydrolases"/>
    <property type="match status" value="1"/>
</dbReference>
<reference evidence="2" key="1">
    <citation type="submission" date="2016-10" db="EMBL/GenBank/DDBJ databases">
        <authorList>
            <person name="Varghese N."/>
            <person name="Submissions S."/>
        </authorList>
    </citation>
    <scope>NUCLEOTIDE SEQUENCE [LARGE SCALE GENOMIC DNA]</scope>
    <source>
        <strain evidence="2">DSM 21743</strain>
    </source>
</reference>
<name>A0A1H2N8Q1_9ACTN</name>
<evidence type="ECO:0008006" key="3">
    <source>
        <dbReference type="Google" id="ProtNLM"/>
    </source>
</evidence>
<accession>A0A1H2N8Q1</accession>
<evidence type="ECO:0000313" key="1">
    <source>
        <dbReference type="EMBL" id="SDV01869.1"/>
    </source>
</evidence>
<dbReference type="Proteomes" id="UP000198825">
    <property type="component" value="Chromosome I"/>
</dbReference>
<dbReference type="Gene3D" id="3.40.50.300">
    <property type="entry name" value="P-loop containing nucleotide triphosphate hydrolases"/>
    <property type="match status" value="1"/>
</dbReference>
<dbReference type="AlphaFoldDB" id="A0A1H2N8Q1"/>
<dbReference type="PANTHER" id="PTHR10285">
    <property type="entry name" value="URIDINE KINASE"/>
    <property type="match status" value="1"/>
</dbReference>
<organism evidence="1 2">
    <name type="scientific">Microlunatus sagamiharensis</name>
    <dbReference type="NCBI Taxonomy" id="546874"/>
    <lineage>
        <taxon>Bacteria</taxon>
        <taxon>Bacillati</taxon>
        <taxon>Actinomycetota</taxon>
        <taxon>Actinomycetes</taxon>
        <taxon>Propionibacteriales</taxon>
        <taxon>Propionibacteriaceae</taxon>
        <taxon>Microlunatus</taxon>
    </lineage>
</organism>
<proteinExistence type="predicted"/>
<protein>
    <recommendedName>
        <fullName evidence="3">Panthothenate kinase</fullName>
    </recommendedName>
</protein>
<sequence length="238" mass="25534">MSATPASPAAEAPGDEALRAEARAAESCTVEVLVERARGLLVEGRRSFLGITGAPGAGKSTLAEAVVAALPPGQAVLVGMDGFHLRDDELTRLGRRERKGAIDTFDSAGYVHLLERLRARTDAVVYAPVFDRGLEESIGSAQPVPAEIPLVVTEGNYLLATDGDWARVRDLLDECWFLEPGEDVRVDRLVARHERFGRSPEEAYARTVGSDGRNAELVATTRGRADAVLRLTSTIITS</sequence>
<dbReference type="EMBL" id="LT629799">
    <property type="protein sequence ID" value="SDV01869.1"/>
    <property type="molecule type" value="Genomic_DNA"/>
</dbReference>
<dbReference type="RefSeq" id="WP_091080862.1">
    <property type="nucleotide sequence ID" value="NZ_LT629799.1"/>
</dbReference>
<keyword evidence="2" id="KW-1185">Reference proteome</keyword>
<dbReference type="STRING" id="546874.SAMN04488544_3548"/>
<dbReference type="NCBIfam" id="NF006743">
    <property type="entry name" value="PRK09270.1-2"/>
    <property type="match status" value="1"/>
</dbReference>
<dbReference type="InterPro" id="IPR027417">
    <property type="entry name" value="P-loop_NTPase"/>
</dbReference>